<reference evidence="2" key="1">
    <citation type="submission" date="2013-01" db="EMBL/GenBank/DDBJ databases">
        <title>Genome draft of Hydrogenophaga taeniospiralis 2K1.</title>
        <authorList>
            <person name="Gomila M."/>
            <person name="Lalucat J."/>
        </authorList>
    </citation>
    <scope>NUCLEOTIDE SEQUENCE</scope>
    <source>
        <strain evidence="2">CCUG 15921</strain>
    </source>
</reference>
<evidence type="ECO:0000259" key="1">
    <source>
        <dbReference type="Pfam" id="PF10099"/>
    </source>
</evidence>
<gene>
    <name evidence="2" type="ORF">H010_20921</name>
</gene>
<dbReference type="RefSeq" id="WP_068174827.1">
    <property type="nucleotide sequence ID" value="NZ_AOGK01000025.1"/>
</dbReference>
<comment type="caution">
    <text evidence="2">The sequence shown here is derived from an EMBL/GenBank/DDBJ whole genome shotgun (WGS) entry which is preliminary data.</text>
</comment>
<dbReference type="EMBL" id="AOGK01000025">
    <property type="protein sequence ID" value="MDG5977728.1"/>
    <property type="molecule type" value="Genomic_DNA"/>
</dbReference>
<accession>A0A9X4P8H5</accession>
<dbReference type="Pfam" id="PF10099">
    <property type="entry name" value="RskA_C"/>
    <property type="match status" value="1"/>
</dbReference>
<dbReference type="InterPro" id="IPR018764">
    <property type="entry name" value="RskA_C"/>
</dbReference>
<evidence type="ECO:0000313" key="3">
    <source>
        <dbReference type="Proteomes" id="UP001152876"/>
    </source>
</evidence>
<organism evidence="2 3">
    <name type="scientific">Hydrogenophaga taeniospiralis CCUG 15921</name>
    <dbReference type="NCBI Taxonomy" id="1281780"/>
    <lineage>
        <taxon>Bacteria</taxon>
        <taxon>Pseudomonadati</taxon>
        <taxon>Pseudomonadota</taxon>
        <taxon>Betaproteobacteria</taxon>
        <taxon>Burkholderiales</taxon>
        <taxon>Comamonadaceae</taxon>
        <taxon>Hydrogenophaga</taxon>
    </lineage>
</organism>
<sequence length="244" mass="26291">MKTCWHQHPETVDRLAAEYALGTLAAPARRRMEALMPQRPDVAQAVWSWHERLGGVLAAQKPLPVDPGGWQQLERRLFGDTRPTTRQPAWWARWLSPVPAGALALGLLLGSVLGPLWEASRSSTQLPESYVGVLANAEGKPGLIVSSLRKGRTVDLKQLSPVTVPEGKTLYLWTIDKAGQVQGVSAIPGGAFVSAPLSQPAEDTFFPAVELAVSIETVGAAPPQPTGPFVYRGLCGKLWKLPAN</sequence>
<evidence type="ECO:0000313" key="2">
    <source>
        <dbReference type="EMBL" id="MDG5977728.1"/>
    </source>
</evidence>
<proteinExistence type="predicted"/>
<feature type="domain" description="Anti-sigma K factor RskA C-terminal" evidence="1">
    <location>
        <begin position="101"/>
        <end position="228"/>
    </location>
</feature>
<dbReference type="OrthoDB" id="8617430at2"/>
<protein>
    <recommendedName>
        <fullName evidence="1">Anti-sigma K factor RskA C-terminal domain-containing protein</fullName>
    </recommendedName>
</protein>
<dbReference type="Proteomes" id="UP001152876">
    <property type="component" value="Unassembled WGS sequence"/>
</dbReference>
<name>A0A9X4P8H5_9BURK</name>
<dbReference type="GO" id="GO:0005886">
    <property type="term" value="C:plasma membrane"/>
    <property type="evidence" value="ECO:0007669"/>
    <property type="project" value="InterPro"/>
</dbReference>
<dbReference type="AlphaFoldDB" id="A0A9X4P8H5"/>
<keyword evidence="3" id="KW-1185">Reference proteome</keyword>